<comment type="caution">
    <text evidence="1">The sequence shown here is derived from an EMBL/GenBank/DDBJ whole genome shotgun (WGS) entry which is preliminary data.</text>
</comment>
<name>A0A9N9K2G6_9GLOM</name>
<protein>
    <submittedName>
        <fullName evidence="1">7069_t:CDS:1</fullName>
    </submittedName>
</protein>
<sequence length="132" mass="15511">KITDELYSLNDIEDVLTDEASDNLTSFSSIAPNESASNIDLHNTSTLSPMWSYFKKNNNIPHCLTCNEKFTKKFSTFTLQRYLERKHSIKVRKLYQLKLQFKQPYLHSQSDQKERDFCLLAWVVCHQQPFSV</sequence>
<dbReference type="AlphaFoldDB" id="A0A9N9K2G6"/>
<accession>A0A9N9K2G6</accession>
<feature type="non-terminal residue" evidence="1">
    <location>
        <position position="132"/>
    </location>
</feature>
<dbReference type="Proteomes" id="UP000789396">
    <property type="component" value="Unassembled WGS sequence"/>
</dbReference>
<reference evidence="1" key="1">
    <citation type="submission" date="2021-06" db="EMBL/GenBank/DDBJ databases">
        <authorList>
            <person name="Kallberg Y."/>
            <person name="Tangrot J."/>
            <person name="Rosling A."/>
        </authorList>
    </citation>
    <scope>NUCLEOTIDE SEQUENCE</scope>
    <source>
        <strain evidence="1">IN212</strain>
    </source>
</reference>
<organism evidence="1 2">
    <name type="scientific">Racocetra fulgida</name>
    <dbReference type="NCBI Taxonomy" id="60492"/>
    <lineage>
        <taxon>Eukaryota</taxon>
        <taxon>Fungi</taxon>
        <taxon>Fungi incertae sedis</taxon>
        <taxon>Mucoromycota</taxon>
        <taxon>Glomeromycotina</taxon>
        <taxon>Glomeromycetes</taxon>
        <taxon>Diversisporales</taxon>
        <taxon>Gigasporaceae</taxon>
        <taxon>Racocetra</taxon>
    </lineage>
</organism>
<gene>
    <name evidence="1" type="ORF">RFULGI_LOCUS18412</name>
</gene>
<feature type="non-terminal residue" evidence="1">
    <location>
        <position position="1"/>
    </location>
</feature>
<evidence type="ECO:0000313" key="2">
    <source>
        <dbReference type="Proteomes" id="UP000789396"/>
    </source>
</evidence>
<dbReference type="EMBL" id="CAJVPZ010080446">
    <property type="protein sequence ID" value="CAG8807706.1"/>
    <property type="molecule type" value="Genomic_DNA"/>
</dbReference>
<proteinExistence type="predicted"/>
<evidence type="ECO:0000313" key="1">
    <source>
        <dbReference type="EMBL" id="CAG8807706.1"/>
    </source>
</evidence>
<keyword evidence="2" id="KW-1185">Reference proteome</keyword>